<proteinExistence type="predicted"/>
<reference evidence="3 4" key="1">
    <citation type="journal article" date="2023" name="G3 (Bethesda)">
        <title>A haplotype-resolved chromosome-scale genome for Quercus rubra L. provides insights into the genetics of adaptive traits for red oak species.</title>
        <authorList>
            <person name="Kapoor B."/>
            <person name="Jenkins J."/>
            <person name="Schmutz J."/>
            <person name="Zhebentyayeva T."/>
            <person name="Kuelheim C."/>
            <person name="Coggeshall M."/>
            <person name="Heim C."/>
            <person name="Lasky J.R."/>
            <person name="Leites L."/>
            <person name="Islam-Faridi N."/>
            <person name="Romero-Severson J."/>
            <person name="DeLeo V.L."/>
            <person name="Lucas S.M."/>
            <person name="Lazic D."/>
            <person name="Gailing O."/>
            <person name="Carlson J."/>
            <person name="Staton M."/>
        </authorList>
    </citation>
    <scope>NUCLEOTIDE SEQUENCE [LARGE SCALE GENOMIC DNA]</scope>
    <source>
        <strain evidence="3">Pseudo-F2</strain>
    </source>
</reference>
<organism evidence="3 4">
    <name type="scientific">Quercus rubra</name>
    <name type="common">Northern red oak</name>
    <name type="synonym">Quercus borealis</name>
    <dbReference type="NCBI Taxonomy" id="3512"/>
    <lineage>
        <taxon>Eukaryota</taxon>
        <taxon>Viridiplantae</taxon>
        <taxon>Streptophyta</taxon>
        <taxon>Embryophyta</taxon>
        <taxon>Tracheophyta</taxon>
        <taxon>Spermatophyta</taxon>
        <taxon>Magnoliopsida</taxon>
        <taxon>eudicotyledons</taxon>
        <taxon>Gunneridae</taxon>
        <taxon>Pentapetalae</taxon>
        <taxon>rosids</taxon>
        <taxon>fabids</taxon>
        <taxon>Fagales</taxon>
        <taxon>Fagaceae</taxon>
        <taxon>Quercus</taxon>
    </lineage>
</organism>
<dbReference type="Proteomes" id="UP001324115">
    <property type="component" value="Unassembled WGS sequence"/>
</dbReference>
<dbReference type="AlphaFoldDB" id="A0AAN7FGS6"/>
<gene>
    <name evidence="3" type="ORF">RGQ29_021217</name>
</gene>
<protein>
    <recommendedName>
        <fullName evidence="2">Neprosin PEP catalytic domain-containing protein</fullName>
    </recommendedName>
</protein>
<dbReference type="PANTHER" id="PTHR31589:SF221">
    <property type="entry name" value="LIGASE, PUTATIVE (DUF239)-RELATED"/>
    <property type="match status" value="1"/>
</dbReference>
<keyword evidence="1" id="KW-0732">Signal</keyword>
<dbReference type="InterPro" id="IPR025521">
    <property type="entry name" value="Neprosin_propep"/>
</dbReference>
<comment type="caution">
    <text evidence="3">The sequence shown here is derived from an EMBL/GenBank/DDBJ whole genome shotgun (WGS) entry which is preliminary data.</text>
</comment>
<feature type="signal peptide" evidence="1">
    <location>
        <begin position="1"/>
        <end position="24"/>
    </location>
</feature>
<dbReference type="InterPro" id="IPR004314">
    <property type="entry name" value="Neprosin"/>
</dbReference>
<evidence type="ECO:0000259" key="2">
    <source>
        <dbReference type="PROSITE" id="PS52045"/>
    </source>
</evidence>
<keyword evidence="4" id="KW-1185">Reference proteome</keyword>
<accession>A0AAN7FGS6</accession>
<dbReference type="EMBL" id="JAXUIC010000005">
    <property type="protein sequence ID" value="KAK4590931.1"/>
    <property type="molecule type" value="Genomic_DNA"/>
</dbReference>
<dbReference type="Pfam" id="PF14365">
    <property type="entry name" value="Neprosin_AP"/>
    <property type="match status" value="1"/>
</dbReference>
<sequence>MANIINNKLECLMLFLLTFSYVLSDRFVDGRKIGTTKLVKPKGTIKTIEGKDGEIIDCVDLYQQPALDHPLLKNHTIQTEPCSIPSNLKANSSPVKLIQGWHKSGQCPEATIPILRAPKNQHHPALRHLKRSRTQHNQSLDSNDGDNLSDHEYAVAYFGGGGSYLGSHATLNVWKPTVEGDGEMSLGQIWLVNGPAQEINTLEAGWRVDPDQKSKFFIYWTSDNYQNTGCENLDCPGFVQTSKSFAIGSALDVSVYNSKQVDIGVAVYLSDDKWWLKVNDQAIGYWPISIYKYLKSSAARLDYGGEIYNAKVGGRHTKTQMGSGHFPSEGYGKAGYFRHIQYMDSTGSFKDVEPGSLGKDAAKPSCYDIQIQSDKSSGTNFYFGGPGYSADKCP</sequence>
<dbReference type="PROSITE" id="PS52045">
    <property type="entry name" value="NEPROSIN_PEP_CD"/>
    <property type="match status" value="1"/>
</dbReference>
<evidence type="ECO:0000256" key="1">
    <source>
        <dbReference type="SAM" id="SignalP"/>
    </source>
</evidence>
<evidence type="ECO:0000313" key="4">
    <source>
        <dbReference type="Proteomes" id="UP001324115"/>
    </source>
</evidence>
<dbReference type="InterPro" id="IPR053168">
    <property type="entry name" value="Glutamic_endopeptidase"/>
</dbReference>
<feature type="domain" description="Neprosin PEP catalytic" evidence="2">
    <location>
        <begin position="145"/>
        <end position="394"/>
    </location>
</feature>
<dbReference type="Gene3D" id="3.90.1320.10">
    <property type="entry name" value="Outer-capsid protein sigma 3, large lobe"/>
    <property type="match status" value="1"/>
</dbReference>
<dbReference type="Pfam" id="PF03080">
    <property type="entry name" value="Neprosin"/>
    <property type="match status" value="1"/>
</dbReference>
<dbReference type="PANTHER" id="PTHR31589">
    <property type="entry name" value="PROTEIN, PUTATIVE (DUF239)-RELATED-RELATED"/>
    <property type="match status" value="1"/>
</dbReference>
<name>A0AAN7FGS6_QUERU</name>
<feature type="chain" id="PRO_5042944709" description="Neprosin PEP catalytic domain-containing protein" evidence="1">
    <location>
        <begin position="25"/>
        <end position="394"/>
    </location>
</feature>
<evidence type="ECO:0000313" key="3">
    <source>
        <dbReference type="EMBL" id="KAK4590931.1"/>
    </source>
</evidence>